<evidence type="ECO:0000313" key="7">
    <source>
        <dbReference type="EMBL" id="SPP74828.1"/>
    </source>
</evidence>
<evidence type="ECO:0000313" key="8">
    <source>
        <dbReference type="Proteomes" id="UP000268350"/>
    </source>
</evidence>
<dbReference type="Gene3D" id="3.40.50.1820">
    <property type="entry name" value="alpha/beta hydrolase"/>
    <property type="match status" value="1"/>
</dbReference>
<dbReference type="OrthoDB" id="199913at2759"/>
<evidence type="ECO:0000256" key="3">
    <source>
        <dbReference type="ARBA" id="ARBA00022525"/>
    </source>
</evidence>
<keyword evidence="8" id="KW-1185">Reference proteome</keyword>
<sequence>MCSHFCLRVRPFSIALSRGAPAPTAVASESARTSNLCCTRGKPSARCLMHTESPESRGCCHFRRNRNTAQLLHLNDDGRLAQSNFNFNYPLVVYLHGFSESATGERQSSQELKDAFLRRGNHNVILIDWSAMTAVPWYSNSVENLPITARYIARFLRYLVGRGHAAKHIHLIGFSLGAEVAGFAGKQLQEWGIKLTRITALDPALPLFEGNSSNRRLSPSDARFVDVIHTDGGILGNPTAMGHADFYPNGGRPLQPGCARQEIANNRWLGIIIGCSHQRAWEYFVESVAQPRGFPAKRCEPSPTFGVCRDGGKGAAFMGMGADPRLRGKFYLETNGAKPFGRNSRTQAIVSLAPQLPIAYKLPTIAARPTVQSQSRSQTLVNQYGRPEQDSMREEDAEEEDENNSIDSSSLT</sequence>
<feature type="region of interest" description="Disordered" evidence="5">
    <location>
        <begin position="368"/>
        <end position="412"/>
    </location>
</feature>
<dbReference type="AlphaFoldDB" id="A0A3B0JUT0"/>
<evidence type="ECO:0000256" key="4">
    <source>
        <dbReference type="RuleBase" id="RU004262"/>
    </source>
</evidence>
<dbReference type="PRINTS" id="PR00821">
    <property type="entry name" value="TAGLIPASE"/>
</dbReference>
<dbReference type="Pfam" id="PF00151">
    <property type="entry name" value="Lipase"/>
    <property type="match status" value="1"/>
</dbReference>
<feature type="compositionally biased region" description="Acidic residues" evidence="5">
    <location>
        <begin position="395"/>
        <end position="404"/>
    </location>
</feature>
<keyword evidence="3" id="KW-0964">Secreted</keyword>
<dbReference type="CDD" id="cd00707">
    <property type="entry name" value="Pancreat_lipase_like"/>
    <property type="match status" value="1"/>
</dbReference>
<accession>A0A3B0JUT0</accession>
<evidence type="ECO:0000256" key="5">
    <source>
        <dbReference type="SAM" id="MobiDB-lite"/>
    </source>
</evidence>
<dbReference type="Proteomes" id="UP000268350">
    <property type="component" value="Unassembled WGS sequence"/>
</dbReference>
<dbReference type="GO" id="GO:0017171">
    <property type="term" value="F:serine hydrolase activity"/>
    <property type="evidence" value="ECO:0007669"/>
    <property type="project" value="TreeGrafter"/>
</dbReference>
<comment type="similarity">
    <text evidence="2 4">Belongs to the AB hydrolase superfamily. Lipase family.</text>
</comment>
<dbReference type="InterPro" id="IPR000734">
    <property type="entry name" value="TAG_lipase"/>
</dbReference>
<dbReference type="InterPro" id="IPR013818">
    <property type="entry name" value="Lipase"/>
</dbReference>
<dbReference type="GO" id="GO:0016298">
    <property type="term" value="F:lipase activity"/>
    <property type="evidence" value="ECO:0007669"/>
    <property type="project" value="InterPro"/>
</dbReference>
<dbReference type="InterPro" id="IPR033906">
    <property type="entry name" value="Lipase_N"/>
</dbReference>
<dbReference type="InterPro" id="IPR029058">
    <property type="entry name" value="AB_hydrolase_fold"/>
</dbReference>
<dbReference type="EMBL" id="OUUW01000001">
    <property type="protein sequence ID" value="SPP74828.1"/>
    <property type="molecule type" value="Genomic_DNA"/>
</dbReference>
<evidence type="ECO:0000256" key="2">
    <source>
        <dbReference type="ARBA" id="ARBA00010701"/>
    </source>
</evidence>
<protein>
    <submittedName>
        <fullName evidence="7">Blast:Endothelial lipase</fullName>
    </submittedName>
</protein>
<evidence type="ECO:0000259" key="6">
    <source>
        <dbReference type="Pfam" id="PF00151"/>
    </source>
</evidence>
<dbReference type="GO" id="GO:0005615">
    <property type="term" value="C:extracellular space"/>
    <property type="evidence" value="ECO:0007669"/>
    <property type="project" value="TreeGrafter"/>
</dbReference>
<dbReference type="FunFam" id="3.40.50.1820:FF:000122">
    <property type="entry name" value="Vitellogenin-3-like Protein"/>
    <property type="match status" value="1"/>
</dbReference>
<gene>
    <name evidence="7" type="ORF">DGUA_6G002522</name>
</gene>
<dbReference type="SUPFAM" id="SSF53474">
    <property type="entry name" value="alpha/beta-Hydrolases"/>
    <property type="match status" value="1"/>
</dbReference>
<dbReference type="PANTHER" id="PTHR11610:SF169">
    <property type="entry name" value="GH15759P-RELATED"/>
    <property type="match status" value="1"/>
</dbReference>
<dbReference type="PANTHER" id="PTHR11610">
    <property type="entry name" value="LIPASE"/>
    <property type="match status" value="1"/>
</dbReference>
<organism evidence="7 8">
    <name type="scientific">Drosophila guanche</name>
    <name type="common">Fruit fly</name>
    <dbReference type="NCBI Taxonomy" id="7266"/>
    <lineage>
        <taxon>Eukaryota</taxon>
        <taxon>Metazoa</taxon>
        <taxon>Ecdysozoa</taxon>
        <taxon>Arthropoda</taxon>
        <taxon>Hexapoda</taxon>
        <taxon>Insecta</taxon>
        <taxon>Pterygota</taxon>
        <taxon>Neoptera</taxon>
        <taxon>Endopterygota</taxon>
        <taxon>Diptera</taxon>
        <taxon>Brachycera</taxon>
        <taxon>Muscomorpha</taxon>
        <taxon>Ephydroidea</taxon>
        <taxon>Drosophilidae</taxon>
        <taxon>Drosophila</taxon>
        <taxon>Sophophora</taxon>
    </lineage>
</organism>
<evidence type="ECO:0000256" key="1">
    <source>
        <dbReference type="ARBA" id="ARBA00004613"/>
    </source>
</evidence>
<proteinExistence type="inferred from homology"/>
<feature type="domain" description="Lipase" evidence="6">
    <location>
        <begin position="62"/>
        <end position="340"/>
    </location>
</feature>
<dbReference type="GO" id="GO:0016042">
    <property type="term" value="P:lipid catabolic process"/>
    <property type="evidence" value="ECO:0007669"/>
    <property type="project" value="TreeGrafter"/>
</dbReference>
<feature type="compositionally biased region" description="Polar residues" evidence="5">
    <location>
        <begin position="370"/>
        <end position="382"/>
    </location>
</feature>
<reference evidence="8" key="1">
    <citation type="submission" date="2018-01" db="EMBL/GenBank/DDBJ databases">
        <authorList>
            <person name="Alioto T."/>
            <person name="Alioto T."/>
        </authorList>
    </citation>
    <scope>NUCLEOTIDE SEQUENCE [LARGE SCALE GENOMIC DNA]</scope>
</reference>
<comment type="subcellular location">
    <subcellularLocation>
        <location evidence="1">Secreted</location>
    </subcellularLocation>
</comment>
<dbReference type="STRING" id="7266.A0A3B0JUT0"/>
<name>A0A3B0JUT0_DROGU</name>